<protein>
    <submittedName>
        <fullName evidence="1">Uncharacterized protein</fullName>
    </submittedName>
</protein>
<sequence length="162" mass="18203">MKNYWKSYAIIACSAILITCSTNEGIRDVDSGNVQNTGNIESEINANLILVNYMHVVDSCVVLNLSQKEAEALGVSDYYYQKAQKTVLEVNKAMKESIKEHPDWPVYLKGPKELREENDSIAVSQTRSEEPLSSGRLNAPDQAEVSKFFSHLPRLMRWSSCA</sequence>
<reference evidence="1 2" key="1">
    <citation type="journal article" date="2019" name="Nat. Med.">
        <title>A library of human gut bacterial isolates paired with longitudinal multiomics data enables mechanistic microbiome research.</title>
        <authorList>
            <person name="Poyet M."/>
            <person name="Groussin M."/>
            <person name="Gibbons S.M."/>
            <person name="Avila-Pacheco J."/>
            <person name="Jiang X."/>
            <person name="Kearney S.M."/>
            <person name="Perrotta A.R."/>
            <person name="Berdy B."/>
            <person name="Zhao S."/>
            <person name="Lieberman T.D."/>
            <person name="Swanson P.K."/>
            <person name="Smith M."/>
            <person name="Roesemann S."/>
            <person name="Alexander J.E."/>
            <person name="Rich S.A."/>
            <person name="Livny J."/>
            <person name="Vlamakis H."/>
            <person name="Clish C."/>
            <person name="Bullock K."/>
            <person name="Deik A."/>
            <person name="Scott J."/>
            <person name="Pierce K.A."/>
            <person name="Xavier R.J."/>
            <person name="Alm E.J."/>
        </authorList>
    </citation>
    <scope>NUCLEOTIDE SEQUENCE [LARGE SCALE GENOMIC DNA]</scope>
    <source>
        <strain evidence="1 2">BIOML-A2</strain>
    </source>
</reference>
<accession>A0A5B3G9K2</accession>
<proteinExistence type="predicted"/>
<evidence type="ECO:0000313" key="2">
    <source>
        <dbReference type="Proteomes" id="UP000323567"/>
    </source>
</evidence>
<dbReference type="EMBL" id="VVXK01000009">
    <property type="protein sequence ID" value="KAA2370201.1"/>
    <property type="molecule type" value="Genomic_DNA"/>
</dbReference>
<organism evidence="1 2">
    <name type="scientific">Alistipes shahii</name>
    <dbReference type="NCBI Taxonomy" id="328814"/>
    <lineage>
        <taxon>Bacteria</taxon>
        <taxon>Pseudomonadati</taxon>
        <taxon>Bacteroidota</taxon>
        <taxon>Bacteroidia</taxon>
        <taxon>Bacteroidales</taxon>
        <taxon>Rikenellaceae</taxon>
        <taxon>Alistipes</taxon>
    </lineage>
</organism>
<gene>
    <name evidence="1" type="ORF">F2Y13_07660</name>
</gene>
<dbReference type="RefSeq" id="WP_149887289.1">
    <property type="nucleotide sequence ID" value="NZ_CAUEJE010000093.1"/>
</dbReference>
<name>A0A5B3G9K2_9BACT</name>
<dbReference type="AlphaFoldDB" id="A0A5B3G9K2"/>
<dbReference type="Proteomes" id="UP000323567">
    <property type="component" value="Unassembled WGS sequence"/>
</dbReference>
<comment type="caution">
    <text evidence="1">The sequence shown here is derived from an EMBL/GenBank/DDBJ whole genome shotgun (WGS) entry which is preliminary data.</text>
</comment>
<evidence type="ECO:0000313" key="1">
    <source>
        <dbReference type="EMBL" id="KAA2370201.1"/>
    </source>
</evidence>